<evidence type="ECO:0000256" key="7">
    <source>
        <dbReference type="PROSITE-ProRule" id="PRU01360"/>
    </source>
</evidence>
<dbReference type="InterPro" id="IPR023996">
    <property type="entry name" value="TonB-dep_OMP_SusC/RagA"/>
</dbReference>
<dbReference type="EMBL" id="BAABGR010000035">
    <property type="protein sequence ID" value="GAA4518976.1"/>
    <property type="molecule type" value="Genomic_DNA"/>
</dbReference>
<evidence type="ECO:0000256" key="1">
    <source>
        <dbReference type="ARBA" id="ARBA00004571"/>
    </source>
</evidence>
<keyword evidence="6 7" id="KW-0998">Cell outer membrane</keyword>
<gene>
    <name evidence="9" type="ORF">GCM10023173_21260</name>
</gene>
<keyword evidence="2 7" id="KW-0813">Transport</keyword>
<keyword evidence="4 7" id="KW-0812">Transmembrane</keyword>
<dbReference type="Gene3D" id="2.170.130.10">
    <property type="entry name" value="TonB-dependent receptor, plug domain"/>
    <property type="match status" value="1"/>
</dbReference>
<evidence type="ECO:0000256" key="6">
    <source>
        <dbReference type="ARBA" id="ARBA00023237"/>
    </source>
</evidence>
<accession>A0ABP8R6A9</accession>
<evidence type="ECO:0000313" key="9">
    <source>
        <dbReference type="EMBL" id="GAA4518976.1"/>
    </source>
</evidence>
<dbReference type="SUPFAM" id="SSF49464">
    <property type="entry name" value="Carboxypeptidase regulatory domain-like"/>
    <property type="match status" value="1"/>
</dbReference>
<reference evidence="10" key="1">
    <citation type="journal article" date="2019" name="Int. J. Syst. Evol. Microbiol.">
        <title>The Global Catalogue of Microorganisms (GCM) 10K type strain sequencing project: providing services to taxonomists for standard genome sequencing and annotation.</title>
        <authorList>
            <consortium name="The Broad Institute Genomics Platform"/>
            <consortium name="The Broad Institute Genome Sequencing Center for Infectious Disease"/>
            <person name="Wu L."/>
            <person name="Ma J."/>
        </authorList>
    </citation>
    <scope>NUCLEOTIDE SEQUENCE [LARGE SCALE GENOMIC DNA]</scope>
    <source>
        <strain evidence="10">JCM 17858</strain>
    </source>
</reference>
<feature type="domain" description="TonB-dependent receptor plug" evidence="8">
    <location>
        <begin position="127"/>
        <end position="248"/>
    </location>
</feature>
<dbReference type="Pfam" id="PF13715">
    <property type="entry name" value="CarbopepD_reg_2"/>
    <property type="match status" value="1"/>
</dbReference>
<organism evidence="9 10">
    <name type="scientific">Sphingobacterium thermophilum</name>
    <dbReference type="NCBI Taxonomy" id="768534"/>
    <lineage>
        <taxon>Bacteria</taxon>
        <taxon>Pseudomonadati</taxon>
        <taxon>Bacteroidota</taxon>
        <taxon>Sphingobacteriia</taxon>
        <taxon>Sphingobacteriales</taxon>
        <taxon>Sphingobacteriaceae</taxon>
        <taxon>Sphingobacterium</taxon>
    </lineage>
</organism>
<evidence type="ECO:0000256" key="5">
    <source>
        <dbReference type="ARBA" id="ARBA00023136"/>
    </source>
</evidence>
<evidence type="ECO:0000313" key="10">
    <source>
        <dbReference type="Proteomes" id="UP001500394"/>
    </source>
</evidence>
<keyword evidence="3 7" id="KW-1134">Transmembrane beta strand</keyword>
<comment type="caution">
    <text evidence="9">The sequence shown here is derived from an EMBL/GenBank/DDBJ whole genome shotgun (WGS) entry which is preliminary data.</text>
</comment>
<dbReference type="InterPro" id="IPR023997">
    <property type="entry name" value="TonB-dep_OMP_SusC/RagA_CS"/>
</dbReference>
<dbReference type="NCBIfam" id="TIGR04057">
    <property type="entry name" value="SusC_RagA_signa"/>
    <property type="match status" value="1"/>
</dbReference>
<protein>
    <submittedName>
        <fullName evidence="9">TonB-dependent receptor</fullName>
    </submittedName>
</protein>
<dbReference type="Proteomes" id="UP001500394">
    <property type="component" value="Unassembled WGS sequence"/>
</dbReference>
<sequence length="1009" mass="111680">MNYKWVFFYALGILLSLFFVHPLAIAQETKPIINASLIGTVIDVVTKEPIEGATVQLEAVTHSVKTDKRGRFQFVTGQKLPFTVVVTYVGYETRKLIIRESPTTIELHPSEKTIDEVVVVGYATYEKKNAIGSIEKVKAETLRDIPAGSFDEQLQGKVSGVQIAQNTGVPGEALNIRLRGATSINANNNPLYVIDGIFINGESLQTINTGGKATSPIADINPSDIESIEVLKDAEATALYGSRGANGVILITTKRGKYSQSTKIDLNLYSGRAKAIRLWELTTGEEHAILVNEYFRNIGKEEPFRPVSEGGRGLPSEQQTYDRLSEAFRTAGLYNADIALYGGGENTTYYIGGGYNSQESILRPISFGRTSFRVNLDQGVNARVKIGASNALSRTTRNQGRAGDGPQGGILQAALHTPTYLSPYNAEGVLVGRAGFDNLTLLLENYDVTNKSLRYIGNIYGELQILPSLKLRSTFSVDYNNYNEREYWNSLLIAGSPDGLATSAITQATTWINEQTLTFRKKIDDRHSFGVLVGNTLQETSFELTSASGRGFASNSFKLISSAATTTSSQDWDKFTLASFFGRVDYGYKNTYLIDFSIRADGSSKFAKGRQWGYFPAVGIAWHIKNEGFLRDVEWVSELKLRSSYGVTGNQNGINSFASRKLWSGLNASYQNVAGISPESLANEELSWEKTTQFNIGVDASIFKNSINLSINYYNKYTKDGLLTKVLAATTGFQSYIDNAVEISNKGFEFSLSSNNIKTAHFSWTTAFNIARNVNRIERLESPMNFGSRDLILFKEGYPMYSFWVYNQLYVDPETGNAVYEDVNKDGKITTDDRQILGSIWPDYFGGFSNSFNYKGFDLNAFFSFSVGNKVYNHNRFFGEGGGARDAARVIFASNLARWQKPGDITDIPKSDGVNVNNYLDGGGRWLEDGSYLRFRTLSLGYNFSKNKNPKLPFGKLRIYLQANNLFLWTKYSGLDPESAANASANQQGIDLGTPPQPRSFQLGVNLTL</sequence>
<evidence type="ECO:0000256" key="2">
    <source>
        <dbReference type="ARBA" id="ARBA00022448"/>
    </source>
</evidence>
<keyword evidence="5 7" id="KW-0472">Membrane</keyword>
<keyword evidence="9" id="KW-0675">Receptor</keyword>
<dbReference type="InterPro" id="IPR037066">
    <property type="entry name" value="Plug_dom_sf"/>
</dbReference>
<dbReference type="NCBIfam" id="TIGR04056">
    <property type="entry name" value="OMP_RagA_SusC"/>
    <property type="match status" value="1"/>
</dbReference>
<evidence type="ECO:0000256" key="4">
    <source>
        <dbReference type="ARBA" id="ARBA00022692"/>
    </source>
</evidence>
<proteinExistence type="inferred from homology"/>
<dbReference type="PROSITE" id="PS52016">
    <property type="entry name" value="TONB_DEPENDENT_REC_3"/>
    <property type="match status" value="1"/>
</dbReference>
<comment type="subcellular location">
    <subcellularLocation>
        <location evidence="1 7">Cell outer membrane</location>
        <topology evidence="1 7">Multi-pass membrane protein</topology>
    </subcellularLocation>
</comment>
<name>A0ABP8R6A9_9SPHI</name>
<dbReference type="InterPro" id="IPR012910">
    <property type="entry name" value="Plug_dom"/>
</dbReference>
<evidence type="ECO:0000256" key="3">
    <source>
        <dbReference type="ARBA" id="ARBA00022452"/>
    </source>
</evidence>
<dbReference type="InterPro" id="IPR008969">
    <property type="entry name" value="CarboxyPept-like_regulatory"/>
</dbReference>
<evidence type="ECO:0000259" key="8">
    <source>
        <dbReference type="Pfam" id="PF07715"/>
    </source>
</evidence>
<dbReference type="InterPro" id="IPR036942">
    <property type="entry name" value="Beta-barrel_TonB_sf"/>
</dbReference>
<dbReference type="Gene3D" id="2.60.40.1120">
    <property type="entry name" value="Carboxypeptidase-like, regulatory domain"/>
    <property type="match status" value="1"/>
</dbReference>
<dbReference type="Gene3D" id="2.40.170.20">
    <property type="entry name" value="TonB-dependent receptor, beta-barrel domain"/>
    <property type="match status" value="1"/>
</dbReference>
<dbReference type="SUPFAM" id="SSF56935">
    <property type="entry name" value="Porins"/>
    <property type="match status" value="1"/>
</dbReference>
<dbReference type="Pfam" id="PF07715">
    <property type="entry name" value="Plug"/>
    <property type="match status" value="1"/>
</dbReference>
<keyword evidence="10" id="KW-1185">Reference proteome</keyword>
<dbReference type="InterPro" id="IPR039426">
    <property type="entry name" value="TonB-dep_rcpt-like"/>
</dbReference>
<dbReference type="RefSeq" id="WP_345068295.1">
    <property type="nucleotide sequence ID" value="NZ_BAABGR010000035.1"/>
</dbReference>
<comment type="similarity">
    <text evidence="7">Belongs to the TonB-dependent receptor family.</text>
</comment>